<reference evidence="1 2" key="1">
    <citation type="submission" date="2023-07" db="EMBL/GenBank/DDBJ databases">
        <title>Sequencing the genomes of 1000 actinobacteria strains.</title>
        <authorList>
            <person name="Klenk H.-P."/>
        </authorList>
    </citation>
    <scope>NUCLEOTIDE SEQUENCE [LARGE SCALE GENOMIC DNA]</scope>
    <source>
        <strain evidence="1 2">DSM 44711</strain>
    </source>
</reference>
<accession>A0AAE3ZJ20</accession>
<proteinExistence type="predicted"/>
<dbReference type="RefSeq" id="WP_310409467.1">
    <property type="nucleotide sequence ID" value="NZ_JAVDYC010000001.1"/>
</dbReference>
<keyword evidence="2" id="KW-1185">Reference proteome</keyword>
<evidence type="ECO:0000313" key="1">
    <source>
        <dbReference type="EMBL" id="MDR7320812.1"/>
    </source>
</evidence>
<dbReference type="Gene3D" id="3.40.50.720">
    <property type="entry name" value="NAD(P)-binding Rossmann-like Domain"/>
    <property type="match status" value="1"/>
</dbReference>
<protein>
    <submittedName>
        <fullName evidence="1">Dinucleotide-binding enzyme</fullName>
    </submittedName>
</protein>
<name>A0AAE3ZJ20_9ACTN</name>
<organism evidence="1 2">
    <name type="scientific">Catenuloplanes niger</name>
    <dbReference type="NCBI Taxonomy" id="587534"/>
    <lineage>
        <taxon>Bacteria</taxon>
        <taxon>Bacillati</taxon>
        <taxon>Actinomycetota</taxon>
        <taxon>Actinomycetes</taxon>
        <taxon>Micromonosporales</taxon>
        <taxon>Micromonosporaceae</taxon>
        <taxon>Catenuloplanes</taxon>
    </lineage>
</organism>
<dbReference type="InterPro" id="IPR036291">
    <property type="entry name" value="NAD(P)-bd_dom_sf"/>
</dbReference>
<evidence type="ECO:0000313" key="2">
    <source>
        <dbReference type="Proteomes" id="UP001183629"/>
    </source>
</evidence>
<dbReference type="SUPFAM" id="SSF51735">
    <property type="entry name" value="NAD(P)-binding Rossmann-fold domains"/>
    <property type="match status" value="1"/>
</dbReference>
<dbReference type="EMBL" id="JAVDYC010000001">
    <property type="protein sequence ID" value="MDR7320812.1"/>
    <property type="molecule type" value="Genomic_DNA"/>
</dbReference>
<gene>
    <name evidence="1" type="ORF">J2S44_001062</name>
</gene>
<dbReference type="Proteomes" id="UP001183629">
    <property type="component" value="Unassembled WGS sequence"/>
</dbReference>
<dbReference type="AlphaFoldDB" id="A0AAE3ZJ20"/>
<comment type="caution">
    <text evidence="1">The sequence shown here is derived from an EMBL/GenBank/DDBJ whole genome shotgun (WGS) entry which is preliminary data.</text>
</comment>
<sequence length="184" mass="19951">MEIAVVGRGHLGSALSRFWTKTGHQVTTLGRDGGDVTRADVLVIAVPAAAIPRALWHVRGYRGAMTIDATNLQGPPPAGHPSLAHLVQSLVGGPVAKAFNTDYALLYDDIERQPIRPSHLYAADAAARPVTEHLIRDIGFTPVFIGDLSRAALLEQHLRLVRAIAGNGYGPHFAWYRLPEDRWG</sequence>